<dbReference type="InterPro" id="IPR051338">
    <property type="entry name" value="NodU/CmcH_Carbamoyltrnsfr"/>
</dbReference>
<dbReference type="Proteomes" id="UP000034778">
    <property type="component" value="Unassembled WGS sequence"/>
</dbReference>
<dbReference type="InterPro" id="IPR038152">
    <property type="entry name" value="Carbam_trans_C_sf"/>
</dbReference>
<dbReference type="PANTHER" id="PTHR34847">
    <property type="entry name" value="NODULATION PROTEIN U"/>
    <property type="match status" value="1"/>
</dbReference>
<comment type="similarity">
    <text evidence="1">Belongs to the NodU/CmcH family.</text>
</comment>
<dbReference type="EMBL" id="LBOW01000001">
    <property type="protein sequence ID" value="KKP45486.1"/>
    <property type="molecule type" value="Genomic_DNA"/>
</dbReference>
<name>A0A0G0A2P9_9BACT</name>
<dbReference type="AlphaFoldDB" id="A0A0G0A2P9"/>
<dbReference type="SUPFAM" id="SSF53067">
    <property type="entry name" value="Actin-like ATPase domain"/>
    <property type="match status" value="1"/>
</dbReference>
<protein>
    <submittedName>
        <fullName evidence="4">Carbamoyltransferase</fullName>
    </submittedName>
</protein>
<organism evidence="4 5">
    <name type="scientific">Candidatus Woesebacteria bacterium GW2011_GWB1_33_22</name>
    <dbReference type="NCBI Taxonomy" id="1618566"/>
    <lineage>
        <taxon>Bacteria</taxon>
        <taxon>Candidatus Woeseibacteriota</taxon>
    </lineage>
</organism>
<gene>
    <name evidence="4" type="ORF">UR35_C0001G0083</name>
</gene>
<dbReference type="STRING" id="1618566.UR35_C0001G0083"/>
<evidence type="ECO:0000259" key="2">
    <source>
        <dbReference type="Pfam" id="PF02543"/>
    </source>
</evidence>
<evidence type="ECO:0000313" key="5">
    <source>
        <dbReference type="Proteomes" id="UP000034778"/>
    </source>
</evidence>
<dbReference type="Gene3D" id="3.30.420.40">
    <property type="match status" value="2"/>
</dbReference>
<dbReference type="InterPro" id="IPR043129">
    <property type="entry name" value="ATPase_NBD"/>
</dbReference>
<proteinExistence type="inferred from homology"/>
<accession>A0A0G0A2P9</accession>
<dbReference type="Pfam" id="PF16861">
    <property type="entry name" value="Carbam_trans_C"/>
    <property type="match status" value="1"/>
</dbReference>
<keyword evidence="4" id="KW-0808">Transferase</keyword>
<dbReference type="PANTHER" id="PTHR34847:SF1">
    <property type="entry name" value="NODULATION PROTEIN U"/>
    <property type="match status" value="1"/>
</dbReference>
<dbReference type="InterPro" id="IPR003696">
    <property type="entry name" value="Carbtransf_dom"/>
</dbReference>
<dbReference type="Gene3D" id="3.90.870.20">
    <property type="entry name" value="Carbamoyltransferase, C-terminal domain"/>
    <property type="match status" value="1"/>
</dbReference>
<feature type="domain" description="Carbamoyltransferase" evidence="2">
    <location>
        <begin position="2"/>
        <end position="350"/>
    </location>
</feature>
<sequence>MKIIGLTYHKSGVHDNSVALLENGKVLFAEAEERISRIKHDGRFPYLALKEGLNLTKNKLKNINYFVSATPNENYIQMFLTTVKFLPTVGLGNYLEQMIGALTHKIDKVSDDDRPKNIQEMGISESKFFTVSHYFAHAVAAYYTCPFDKCLVINMDGFGPGDKGEPLSGQIYLGENNKLIGLEVVPVHASLGLYYGVITMALGFKLNDGEGKTMGLAAYGDPAKCYKKVKNFFPRFIDNDWIVKSSIMDILNVSRKKVYVKSSTYKYLKKLVEDYGKEDVAAACQLVFEEELVTYISHLIKKYKVSKVALNGGIFLNVKANMRLLEEKVVDDLYVYPNPSDGGTAMGAALAGFITKGQKIKRQELLHPAYSREYKNSEIITELKKTKGIEYKKLGTNLPRIGAKLLFDGKVVGWFEGRGEWGPRALGQRSVIADPRHLETKNRINNILKGREWFMPFAPSMAIEGAPKYLKMLRKAPFMIIGDRIMPGMEKDLKAAAHIDETVRPHLVTREANKLYYQVIKEFEKLTGVPTILNTSFNKHGLPIVYTPRQAVEHLLWGAIDELIIGSYHVWRK</sequence>
<reference evidence="4 5" key="1">
    <citation type="journal article" date="2015" name="Nature">
        <title>rRNA introns, odd ribosomes, and small enigmatic genomes across a large radiation of phyla.</title>
        <authorList>
            <person name="Brown C.T."/>
            <person name="Hug L.A."/>
            <person name="Thomas B.C."/>
            <person name="Sharon I."/>
            <person name="Castelle C.J."/>
            <person name="Singh A."/>
            <person name="Wilkins M.J."/>
            <person name="Williams K.H."/>
            <person name="Banfield J.F."/>
        </authorList>
    </citation>
    <scope>NUCLEOTIDE SEQUENCE [LARGE SCALE GENOMIC DNA]</scope>
</reference>
<feature type="domain" description="Carbamoyltransferase C-terminal" evidence="3">
    <location>
        <begin position="403"/>
        <end position="570"/>
    </location>
</feature>
<dbReference type="CDD" id="cd24100">
    <property type="entry name" value="ASKHA_NBD_MJ1051-like_N"/>
    <property type="match status" value="1"/>
</dbReference>
<dbReference type="GO" id="GO:0016740">
    <property type="term" value="F:transferase activity"/>
    <property type="evidence" value="ECO:0007669"/>
    <property type="project" value="UniProtKB-KW"/>
</dbReference>
<dbReference type="Pfam" id="PF02543">
    <property type="entry name" value="Carbam_trans_N"/>
    <property type="match status" value="1"/>
</dbReference>
<evidence type="ECO:0000313" key="4">
    <source>
        <dbReference type="EMBL" id="KKP45486.1"/>
    </source>
</evidence>
<dbReference type="InterPro" id="IPR031730">
    <property type="entry name" value="Carbam_trans_C"/>
</dbReference>
<evidence type="ECO:0000256" key="1">
    <source>
        <dbReference type="ARBA" id="ARBA00006129"/>
    </source>
</evidence>
<comment type="caution">
    <text evidence="4">The sequence shown here is derived from an EMBL/GenBank/DDBJ whole genome shotgun (WGS) entry which is preliminary data.</text>
</comment>
<evidence type="ECO:0000259" key="3">
    <source>
        <dbReference type="Pfam" id="PF16861"/>
    </source>
</evidence>